<evidence type="ECO:0000313" key="3">
    <source>
        <dbReference type="EMBL" id="KAJ8605552.1"/>
    </source>
</evidence>
<protein>
    <submittedName>
        <fullName evidence="3">Uncharacterized protein</fullName>
    </submittedName>
</protein>
<comment type="caution">
    <text evidence="3">The sequence shown here is derived from an EMBL/GenBank/DDBJ whole genome shotgun (WGS) entry which is preliminary data.</text>
</comment>
<accession>A0AAD7UGR1</accession>
<keyword evidence="1" id="KW-0472">Membrane</keyword>
<evidence type="ECO:0000256" key="2">
    <source>
        <dbReference type="SAM" id="SignalP"/>
    </source>
</evidence>
<feature type="signal peptide" evidence="2">
    <location>
        <begin position="1"/>
        <end position="22"/>
    </location>
</feature>
<organism evidence="3 4">
    <name type="scientific">Chrysophaeum taylorii</name>
    <dbReference type="NCBI Taxonomy" id="2483200"/>
    <lineage>
        <taxon>Eukaryota</taxon>
        <taxon>Sar</taxon>
        <taxon>Stramenopiles</taxon>
        <taxon>Ochrophyta</taxon>
        <taxon>Pelagophyceae</taxon>
        <taxon>Pelagomonadales</taxon>
        <taxon>Pelagomonadaceae</taxon>
        <taxon>Chrysophaeum</taxon>
    </lineage>
</organism>
<dbReference type="Proteomes" id="UP001230188">
    <property type="component" value="Unassembled WGS sequence"/>
</dbReference>
<dbReference type="InterPro" id="IPR011043">
    <property type="entry name" value="Gal_Oxase/kelch_b-propeller"/>
</dbReference>
<keyword evidence="1" id="KW-1133">Transmembrane helix</keyword>
<keyword evidence="4" id="KW-1185">Reference proteome</keyword>
<dbReference type="SUPFAM" id="SSF50965">
    <property type="entry name" value="Galactose oxidase, central domain"/>
    <property type="match status" value="1"/>
</dbReference>
<evidence type="ECO:0000313" key="4">
    <source>
        <dbReference type="Proteomes" id="UP001230188"/>
    </source>
</evidence>
<keyword evidence="2" id="KW-0732">Signal</keyword>
<sequence>MVWWSNIIIKLAVLVLASTTRGVEDQDCMACGSINTEWQEDKCKRFVEVTDASASFAGRHGHGVVLFPAPESAGGDLALWLIGGRGNEYEKWNFQTTTQYADVFYSLDGSSWTQIDALRGDFEARTDVAFLMEDVMDPGDIAPFWERYGHSVDVLRVRNGSDHVAAIVLCGGFTPKPDNDVWISEDGQAWYRVGRASWSGRGYHASAVYDDRVLLIMGGSPLANDVWAGSFRKTGPTTYEMRWEELGNATGRYDDNEDDDFDSRRTWSRDDGNHRWSPRAGAAAAVQFARDNATGDAVETVYLAGGFASWPCDDDDSSCHPLYDGGARCRNDVWKSTDGGTNWTLVARSAPWAARAWHSFVTWSDLTDPYRDIALAADGLAPRVWLAGGGYVGTRDNNVVRYVDAYYDLWWTRDGETWTRVSMDQGAGEHLCTSIEAYQLADDNAYVGKYGHTLTPFWRTLEEALVCRDENQEEGVACADVQRMSALKIPTMFFVAGDAGKSNTHAAIDPSSQVYASRVPVLCDVDGHKCPFPQDLRVAYSGGSPPAYNRRLSNDASATSATRAGVCPDPFQFCKDALYCADDSDATVTFYEAANNSASLPIASRVARDDYQFAYTVYNISKLEPHPASLAGLHLKDGQSIVTGYVARLQGCLCSQKERKGAVVGEYSGEYCETFTALDKASTTAGRIMPVAVLLTMTILIFLGQLLLQ</sequence>
<feature type="transmembrane region" description="Helical" evidence="1">
    <location>
        <begin position="688"/>
        <end position="708"/>
    </location>
</feature>
<proteinExistence type="predicted"/>
<evidence type="ECO:0000256" key="1">
    <source>
        <dbReference type="SAM" id="Phobius"/>
    </source>
</evidence>
<gene>
    <name evidence="3" type="ORF">CTAYLR_000123</name>
</gene>
<reference evidence="3" key="1">
    <citation type="submission" date="2023-01" db="EMBL/GenBank/DDBJ databases">
        <title>Metagenome sequencing of chrysophaentin producing Chrysophaeum taylorii.</title>
        <authorList>
            <person name="Davison J."/>
            <person name="Bewley C."/>
        </authorList>
    </citation>
    <scope>NUCLEOTIDE SEQUENCE</scope>
    <source>
        <strain evidence="3">NIES-1699</strain>
    </source>
</reference>
<keyword evidence="1" id="KW-0812">Transmembrane</keyword>
<dbReference type="AlphaFoldDB" id="A0AAD7UGR1"/>
<feature type="chain" id="PRO_5042252794" evidence="2">
    <location>
        <begin position="23"/>
        <end position="709"/>
    </location>
</feature>
<dbReference type="EMBL" id="JAQMWT010000314">
    <property type="protein sequence ID" value="KAJ8605552.1"/>
    <property type="molecule type" value="Genomic_DNA"/>
</dbReference>
<name>A0AAD7UGR1_9STRA</name>